<dbReference type="PANTHER" id="PTHR34704:SF1">
    <property type="entry name" value="ATPASE"/>
    <property type="match status" value="1"/>
</dbReference>
<dbReference type="InterPro" id="IPR036390">
    <property type="entry name" value="WH_DNA-bd_sf"/>
</dbReference>
<dbReference type="EMBL" id="AABTCC010000061">
    <property type="protein sequence ID" value="EAI8860045.1"/>
    <property type="molecule type" value="Genomic_DNA"/>
</dbReference>
<dbReference type="InterPro" id="IPR004256">
    <property type="entry name" value="DUF234"/>
</dbReference>
<keyword evidence="3" id="KW-0547">Nucleotide-binding</keyword>
<keyword evidence="3" id="KW-0067">ATP-binding</keyword>
<feature type="domain" description="DUF234" evidence="2">
    <location>
        <begin position="329"/>
        <end position="422"/>
    </location>
</feature>
<keyword evidence="4" id="KW-1185">Reference proteome</keyword>
<dbReference type="Pfam" id="PF01637">
    <property type="entry name" value="ATPase_2"/>
    <property type="match status" value="1"/>
</dbReference>
<accession>A0A5L8K4A7</accession>
<comment type="caution">
    <text evidence="3">The sequence shown here is derived from an EMBL/GenBank/DDBJ whole genome shotgun (WGS) entry which is preliminary data.</text>
</comment>
<dbReference type="PANTHER" id="PTHR34704">
    <property type="entry name" value="ATPASE"/>
    <property type="match status" value="1"/>
</dbReference>
<protein>
    <submittedName>
        <fullName evidence="3">ATP-binding protein</fullName>
    </submittedName>
</protein>
<organism evidence="3 4">
    <name type="scientific">Campylobacter fetus</name>
    <dbReference type="NCBI Taxonomy" id="196"/>
    <lineage>
        <taxon>Bacteria</taxon>
        <taxon>Pseudomonadati</taxon>
        <taxon>Campylobacterota</taxon>
        <taxon>Epsilonproteobacteria</taxon>
        <taxon>Campylobacterales</taxon>
        <taxon>Campylobacteraceae</taxon>
        <taxon>Campylobacter</taxon>
    </lineage>
</organism>
<dbReference type="GO" id="GO:0005524">
    <property type="term" value="F:ATP binding"/>
    <property type="evidence" value="ECO:0007669"/>
    <property type="project" value="UniProtKB-KW"/>
</dbReference>
<dbReference type="AlphaFoldDB" id="A0A5L8K4A7"/>
<feature type="domain" description="ATPase" evidence="1">
    <location>
        <begin position="12"/>
        <end position="218"/>
    </location>
</feature>
<evidence type="ECO:0000313" key="4">
    <source>
        <dbReference type="Proteomes" id="UP000535509"/>
    </source>
</evidence>
<evidence type="ECO:0000259" key="2">
    <source>
        <dbReference type="Pfam" id="PF03008"/>
    </source>
</evidence>
<sequence>MFINIMKDNIMFINRINELQALNDEYAKDGVRFAVIYGRRRVGKTALISEFMKGKAGVYHYATTSPNSANELGRSLAAALHIPLSHKLKFENFTEVFELLMEYMPKKSTNDTPQKLIIAIDEFQNLAVADRNFISEFQRIFDTIIAKSNVMLIICGSVISMMHSLALDYQAPLYGRRTVNFHVKPLKFKHIKEFLPSLSKLDQILIYTSFGTIPKYLQSYEENKDFVLNLKNNILDKNSYLYSEGQFLLNSEITEPASYFSILESISKGNTKIGSIASSLGVSSTYLTRYLAKLVQLDLVEKEIPITEQNPLKSKFGRYRIVDKYLNFWFYYVYKNYSLLEISNQEAVLNEIKLNFYDKFVSFAFEDVVKEMILDNPKELIGFIPTKVGRWWDNKNEIDLVALGEKNICFIECKWQNNAHTQKVLSHLVEKSKNLINDKIPSYKVFTKEWFLTT</sequence>
<dbReference type="SUPFAM" id="SSF46785">
    <property type="entry name" value="Winged helix' DNA-binding domain"/>
    <property type="match status" value="1"/>
</dbReference>
<dbReference type="Pfam" id="PF03008">
    <property type="entry name" value="DUF234"/>
    <property type="match status" value="1"/>
</dbReference>
<evidence type="ECO:0000313" key="3">
    <source>
        <dbReference type="EMBL" id="EAI8860045.1"/>
    </source>
</evidence>
<dbReference type="InterPro" id="IPR027417">
    <property type="entry name" value="P-loop_NTPase"/>
</dbReference>
<dbReference type="SUPFAM" id="SSF52540">
    <property type="entry name" value="P-loop containing nucleoside triphosphate hydrolases"/>
    <property type="match status" value="1"/>
</dbReference>
<gene>
    <name evidence="3" type="ORF">CX802_09440</name>
</gene>
<dbReference type="Proteomes" id="UP000535509">
    <property type="component" value="Unassembled WGS sequence"/>
</dbReference>
<evidence type="ECO:0000259" key="1">
    <source>
        <dbReference type="Pfam" id="PF01637"/>
    </source>
</evidence>
<dbReference type="Gene3D" id="3.40.50.300">
    <property type="entry name" value="P-loop containing nucleotide triphosphate hydrolases"/>
    <property type="match status" value="1"/>
</dbReference>
<dbReference type="InterPro" id="IPR011579">
    <property type="entry name" value="ATPase_dom"/>
</dbReference>
<name>A0A5L8K4A7_CAMFE</name>
<reference evidence="3 4" key="1">
    <citation type="submission" date="2018-06" db="EMBL/GenBank/DDBJ databases">
        <authorList>
            <consortium name="PulseNet: The National Subtyping Network for Foodborne Disease Surveillance"/>
            <person name="Tarr C.L."/>
            <person name="Trees E."/>
            <person name="Katz L.S."/>
            <person name="Carleton-Romer H.A."/>
            <person name="Stroika S."/>
            <person name="Kucerova Z."/>
            <person name="Roache K.F."/>
            <person name="Sabol A.L."/>
            <person name="Besser J."/>
            <person name="Gerner-Smidt P."/>
        </authorList>
    </citation>
    <scope>NUCLEOTIDE SEQUENCE [LARGE SCALE GENOMIC DNA]</scope>
    <source>
        <strain evidence="3 4">PNUSAC001503</strain>
    </source>
</reference>
<dbReference type="OMA" id="VGGWWNR"/>
<proteinExistence type="predicted"/>